<dbReference type="InterPro" id="IPR014721">
    <property type="entry name" value="Ribsml_uS5_D2-typ_fold_subgr"/>
</dbReference>
<dbReference type="GO" id="GO:0003723">
    <property type="term" value="F:RNA binding"/>
    <property type="evidence" value="ECO:0007669"/>
    <property type="project" value="TreeGrafter"/>
</dbReference>
<dbReference type="PANTHER" id="PTHR21569:SF1">
    <property type="entry name" value="SMALL RIBOSOMAL SUBUNIT PROTEIN US9M"/>
    <property type="match status" value="1"/>
</dbReference>
<dbReference type="InterPro" id="IPR023035">
    <property type="entry name" value="Ribosomal_uS9_bac/plastid"/>
</dbReference>
<dbReference type="FunFam" id="3.30.230.10:FF:000001">
    <property type="entry name" value="30S ribosomal protein S9"/>
    <property type="match status" value="1"/>
</dbReference>
<comment type="similarity">
    <text evidence="1 5 6">Belongs to the universal ribosomal protein uS9 family.</text>
</comment>
<feature type="compositionally biased region" description="Basic residues" evidence="7">
    <location>
        <begin position="112"/>
        <end position="131"/>
    </location>
</feature>
<reference evidence="9" key="1">
    <citation type="submission" date="2017-09" db="EMBL/GenBank/DDBJ databases">
        <title>Depth-based differentiation of microbial function through sediment-hosted aquifers and enrichment of novel symbionts in the deep terrestrial subsurface.</title>
        <authorList>
            <person name="Probst A.J."/>
            <person name="Ladd B."/>
            <person name="Jarett J.K."/>
            <person name="Geller-Mcgrath D.E."/>
            <person name="Sieber C.M.K."/>
            <person name="Emerson J.B."/>
            <person name="Anantharaman K."/>
            <person name="Thomas B.C."/>
            <person name="Malmstrom R."/>
            <person name="Stieglmeier M."/>
            <person name="Klingl A."/>
            <person name="Woyke T."/>
            <person name="Ryan C.M."/>
            <person name="Banfield J.F."/>
        </authorList>
    </citation>
    <scope>NUCLEOTIDE SEQUENCE [LARGE SCALE GENOMIC DNA]</scope>
</reference>
<evidence type="ECO:0000256" key="3">
    <source>
        <dbReference type="ARBA" id="ARBA00023274"/>
    </source>
</evidence>
<dbReference type="EMBL" id="PFSI01000018">
    <property type="protein sequence ID" value="PJC24794.1"/>
    <property type="molecule type" value="Genomic_DNA"/>
</dbReference>
<name>A0A2M8EPY6_9BACT</name>
<sequence length="131" mass="14767">MAEKYFQTIGRRKTAIAQVRLTPGGSGKITINNREMLDYIKTNQLRDMIIAPLKEVGKLEEVDITVRAIGGGLAGQADAIQLGIARALVKWDESLKLVLRAHGMMTRDARKKERTKFGKHGARRSPQWRKR</sequence>
<dbReference type="InterPro" id="IPR000754">
    <property type="entry name" value="Ribosomal_uS9"/>
</dbReference>
<dbReference type="Gene3D" id="3.30.230.10">
    <property type="match status" value="1"/>
</dbReference>
<dbReference type="GO" id="GO:0003735">
    <property type="term" value="F:structural constituent of ribosome"/>
    <property type="evidence" value="ECO:0007669"/>
    <property type="project" value="InterPro"/>
</dbReference>
<dbReference type="GO" id="GO:0015935">
    <property type="term" value="C:small ribosomal subunit"/>
    <property type="evidence" value="ECO:0007669"/>
    <property type="project" value="TreeGrafter"/>
</dbReference>
<accession>A0A2M8EPY6</accession>
<organism evidence="8 9">
    <name type="scientific">Candidatus Uhrbacteria bacterium CG_4_9_14_0_2_um_filter_41_50</name>
    <dbReference type="NCBI Taxonomy" id="1975031"/>
    <lineage>
        <taxon>Bacteria</taxon>
        <taxon>Candidatus Uhriibacteriota</taxon>
    </lineage>
</organism>
<evidence type="ECO:0000256" key="5">
    <source>
        <dbReference type="HAMAP-Rule" id="MF_00532"/>
    </source>
</evidence>
<dbReference type="InterPro" id="IPR020574">
    <property type="entry name" value="Ribosomal_uS9_CS"/>
</dbReference>
<dbReference type="NCBIfam" id="NF001099">
    <property type="entry name" value="PRK00132.1"/>
    <property type="match status" value="1"/>
</dbReference>
<protein>
    <recommendedName>
        <fullName evidence="4 5">Small ribosomal subunit protein uS9</fullName>
    </recommendedName>
</protein>
<evidence type="ECO:0000256" key="4">
    <source>
        <dbReference type="ARBA" id="ARBA00035259"/>
    </source>
</evidence>
<evidence type="ECO:0000313" key="8">
    <source>
        <dbReference type="EMBL" id="PJC24794.1"/>
    </source>
</evidence>
<keyword evidence="3 5" id="KW-0687">Ribonucleoprotein</keyword>
<dbReference type="SUPFAM" id="SSF54211">
    <property type="entry name" value="Ribosomal protein S5 domain 2-like"/>
    <property type="match status" value="1"/>
</dbReference>
<dbReference type="Proteomes" id="UP000230251">
    <property type="component" value="Unassembled WGS sequence"/>
</dbReference>
<gene>
    <name evidence="5" type="primary">rpsI</name>
    <name evidence="8" type="ORF">CO057_00995</name>
</gene>
<dbReference type="PROSITE" id="PS00360">
    <property type="entry name" value="RIBOSOMAL_S9"/>
    <property type="match status" value="1"/>
</dbReference>
<dbReference type="InterPro" id="IPR020568">
    <property type="entry name" value="Ribosomal_Su5_D2-typ_SF"/>
</dbReference>
<comment type="caution">
    <text evidence="8">The sequence shown here is derived from an EMBL/GenBank/DDBJ whole genome shotgun (WGS) entry which is preliminary data.</text>
</comment>
<evidence type="ECO:0000313" key="9">
    <source>
        <dbReference type="Proteomes" id="UP000230251"/>
    </source>
</evidence>
<evidence type="ECO:0000256" key="1">
    <source>
        <dbReference type="ARBA" id="ARBA00005251"/>
    </source>
</evidence>
<evidence type="ECO:0000256" key="6">
    <source>
        <dbReference type="RuleBase" id="RU003815"/>
    </source>
</evidence>
<evidence type="ECO:0000256" key="7">
    <source>
        <dbReference type="SAM" id="MobiDB-lite"/>
    </source>
</evidence>
<dbReference type="GO" id="GO:0006412">
    <property type="term" value="P:translation"/>
    <property type="evidence" value="ECO:0007669"/>
    <property type="project" value="UniProtKB-UniRule"/>
</dbReference>
<proteinExistence type="inferred from homology"/>
<keyword evidence="2 5" id="KW-0689">Ribosomal protein</keyword>
<evidence type="ECO:0000256" key="2">
    <source>
        <dbReference type="ARBA" id="ARBA00022980"/>
    </source>
</evidence>
<dbReference type="AlphaFoldDB" id="A0A2M8EPY6"/>
<feature type="region of interest" description="Disordered" evidence="7">
    <location>
        <begin position="108"/>
        <end position="131"/>
    </location>
</feature>
<dbReference type="HAMAP" id="MF_00532_B">
    <property type="entry name" value="Ribosomal_uS9_B"/>
    <property type="match status" value="1"/>
</dbReference>
<dbReference type="GO" id="GO:0005737">
    <property type="term" value="C:cytoplasm"/>
    <property type="evidence" value="ECO:0007669"/>
    <property type="project" value="UniProtKB-ARBA"/>
</dbReference>
<dbReference type="Pfam" id="PF00380">
    <property type="entry name" value="Ribosomal_S9"/>
    <property type="match status" value="1"/>
</dbReference>
<dbReference type="PANTHER" id="PTHR21569">
    <property type="entry name" value="RIBOSOMAL PROTEIN S9"/>
    <property type="match status" value="1"/>
</dbReference>